<dbReference type="InterPro" id="IPR011042">
    <property type="entry name" value="6-blade_b-propeller_TolB-like"/>
</dbReference>
<evidence type="ECO:0000313" key="3">
    <source>
        <dbReference type="EMBL" id="MBJ7881622.1"/>
    </source>
</evidence>
<feature type="domain" description="Peptidase S9 prolyl oligopeptidase catalytic" evidence="2">
    <location>
        <begin position="723"/>
        <end position="891"/>
    </location>
</feature>
<name>A0A934KVY5_9FLAO</name>
<dbReference type="SUPFAM" id="SSF53474">
    <property type="entry name" value="alpha/beta-Hydrolases"/>
    <property type="match status" value="1"/>
</dbReference>
<evidence type="ECO:0000256" key="1">
    <source>
        <dbReference type="ARBA" id="ARBA00022801"/>
    </source>
</evidence>
<dbReference type="Gene3D" id="3.40.50.1820">
    <property type="entry name" value="alpha/beta hydrolase"/>
    <property type="match status" value="1"/>
</dbReference>
<dbReference type="InterPro" id="IPR029058">
    <property type="entry name" value="AB_hydrolase_fold"/>
</dbReference>
<gene>
    <name evidence="3" type="ORF">JEM65_13345</name>
</gene>
<dbReference type="GO" id="GO:0004252">
    <property type="term" value="F:serine-type endopeptidase activity"/>
    <property type="evidence" value="ECO:0007669"/>
    <property type="project" value="TreeGrafter"/>
</dbReference>
<proteinExistence type="predicted"/>
<dbReference type="InterPro" id="IPR001375">
    <property type="entry name" value="Peptidase_S9_cat"/>
</dbReference>
<protein>
    <submittedName>
        <fullName evidence="3">S9 family peptidase</fullName>
    </submittedName>
</protein>
<evidence type="ECO:0000259" key="2">
    <source>
        <dbReference type="Pfam" id="PF00326"/>
    </source>
</evidence>
<dbReference type="RefSeq" id="WP_199600353.1">
    <property type="nucleotide sequence ID" value="NZ_JAEHJZ010000032.1"/>
</dbReference>
<comment type="caution">
    <text evidence="3">The sequence shown here is derived from an EMBL/GenBank/DDBJ whole genome shotgun (WGS) entry which is preliminary data.</text>
</comment>
<evidence type="ECO:0000313" key="4">
    <source>
        <dbReference type="Proteomes" id="UP000662373"/>
    </source>
</evidence>
<keyword evidence="4" id="KW-1185">Reference proteome</keyword>
<dbReference type="SUPFAM" id="SSF82171">
    <property type="entry name" value="DPP6 N-terminal domain-like"/>
    <property type="match status" value="1"/>
</dbReference>
<keyword evidence="1" id="KW-0378">Hydrolase</keyword>
<dbReference type="EMBL" id="JAEHJZ010000032">
    <property type="protein sequence ID" value="MBJ7881622.1"/>
    <property type="molecule type" value="Genomic_DNA"/>
</dbReference>
<dbReference type="PANTHER" id="PTHR42776">
    <property type="entry name" value="SERINE PEPTIDASE S9 FAMILY MEMBER"/>
    <property type="match status" value="1"/>
</dbReference>
<dbReference type="Pfam" id="PF00326">
    <property type="entry name" value="Peptidase_S9"/>
    <property type="match status" value="1"/>
</dbReference>
<dbReference type="AlphaFoldDB" id="A0A934KVY5"/>
<dbReference type="PANTHER" id="PTHR42776:SF27">
    <property type="entry name" value="DIPEPTIDYL PEPTIDASE FAMILY MEMBER 6"/>
    <property type="match status" value="1"/>
</dbReference>
<reference evidence="3 4" key="1">
    <citation type="submission" date="2020-09" db="EMBL/GenBank/DDBJ databases">
        <title>Draft genome of Gelidibacter salicanalis PAMC21136.</title>
        <authorList>
            <person name="Park H."/>
        </authorList>
    </citation>
    <scope>NUCLEOTIDE SEQUENCE [LARGE SCALE GENOMIC DNA]</scope>
    <source>
        <strain evidence="3 4">PAMC21136</strain>
    </source>
</reference>
<organism evidence="3 4">
    <name type="scientific">Gelidibacter salicanalis</name>
    <dbReference type="NCBI Taxonomy" id="291193"/>
    <lineage>
        <taxon>Bacteria</taxon>
        <taxon>Pseudomonadati</taxon>
        <taxon>Bacteroidota</taxon>
        <taxon>Flavobacteriia</taxon>
        <taxon>Flavobacteriales</taxon>
        <taxon>Flavobacteriaceae</taxon>
        <taxon>Gelidibacter</taxon>
    </lineage>
</organism>
<sequence>MGTKKPVVSPSRIGTPAQPKLGTPKYGLLKFMIMVLKKAFLFLWLLSASMAHCQKQDKLDLTMKDYDQWNTLVAGDLSPQGTWLSYRLAYNGGVDTLFVKGTKTEKVYPFPQGRKVLFGSDEKWALVFAEGALILLDLPQGKQKVWDKVISGQFMGNSKFVLFEKLMEEGKELMIMELASGRTTNIDMIKEYTVSPNGNKVAYILNDNAVAILNPARGLGAKVLFRENPLPRKHLVWNPDSDALAFLEEFIENGDKAPNHRIHFIEDLAHAKEYFILDPSSPSSPVYGKTILYNPSFTPLAIAPDNGNLIFYLKGDTESDNNEDEVQVWRSGDRLEYPRNLLEGDPKGRPKLACWFPKTDRLLEIMDNERYGAYLTEDKKKAIVFDPHRYEPQPESYGPTDLWLMDLATGKREFIVGHQSYKTGFLGASPNNRYINYYKNRQWWSFDFTTGHHVLLSHNINDLEQKSYPGGQQPSHGVAGWTADSKFLIIHSEYDVWLLSPNGKEQIRLTDGKSQNIRYRVVTDLNRKKTHFSLYDPIGRTFDLRDGLVLESFDLNDKSMGYFRWTTKGKPTKMITKKAKLAHLKKAADSENFIYTLQRADHSPQLLYMDANFKSKSMVRTNVQQENYGWGKTELIAYTNSAGDQLHGVLHYPAGYIEGRQYPMVVNIYETQSQYFHNYFNPTVYNTNGFCPTIYTTDDYLVLYPDIAHQDGEPGPSAVDCVEAAVKKVVDMGVADREHIGLIGYSFGGYQTAFIVSQSNTFAAAVSGCGYVDLVGNSLSLDKGTRSNMWRYQTHQKRMGASLYEDFQGFVDNSPITFAEHIETPLMSVTGTRDTQVDPQESMKLHLALRSLKKEHTLVLYPGEGHVITTPKFQKDLTLKTKAWFDYYLKKIPIPKEMGL</sequence>
<dbReference type="Gene3D" id="2.120.10.30">
    <property type="entry name" value="TolB, C-terminal domain"/>
    <property type="match status" value="1"/>
</dbReference>
<dbReference type="Proteomes" id="UP000662373">
    <property type="component" value="Unassembled WGS sequence"/>
</dbReference>
<dbReference type="GO" id="GO:0006508">
    <property type="term" value="P:proteolysis"/>
    <property type="evidence" value="ECO:0007669"/>
    <property type="project" value="InterPro"/>
</dbReference>
<accession>A0A934KVY5</accession>